<proteinExistence type="predicted"/>
<organism evidence="1 2">
    <name type="scientific">Myodes glareolus</name>
    <name type="common">Bank vole</name>
    <name type="synonym">Clethrionomys glareolus</name>
    <dbReference type="NCBI Taxonomy" id="447135"/>
    <lineage>
        <taxon>Eukaryota</taxon>
        <taxon>Metazoa</taxon>
        <taxon>Chordata</taxon>
        <taxon>Craniata</taxon>
        <taxon>Vertebrata</taxon>
        <taxon>Euteleostomi</taxon>
        <taxon>Mammalia</taxon>
        <taxon>Eutheria</taxon>
        <taxon>Euarchontoglires</taxon>
        <taxon>Glires</taxon>
        <taxon>Rodentia</taxon>
        <taxon>Myomorpha</taxon>
        <taxon>Muroidea</taxon>
        <taxon>Cricetidae</taxon>
        <taxon>Arvicolinae</taxon>
        <taxon>Myodes</taxon>
    </lineage>
</organism>
<dbReference type="EMBL" id="JBBHLL010000488">
    <property type="protein sequence ID" value="KAK7801822.1"/>
    <property type="molecule type" value="Genomic_DNA"/>
</dbReference>
<protein>
    <submittedName>
        <fullName evidence="1">Uncharacterized protein</fullName>
    </submittedName>
</protein>
<keyword evidence="2" id="KW-1185">Reference proteome</keyword>
<sequence length="84" mass="9590">MTLGVQINLLVLKMPLSGSHCDEKVMKWNQKEGFVAINLPHGSWAFRAGLWEECGKVWSCRLKKSYLCFNKDSLPEDQSAKQPH</sequence>
<evidence type="ECO:0000313" key="2">
    <source>
        <dbReference type="Proteomes" id="UP001488838"/>
    </source>
</evidence>
<name>A0AAW0HKW1_MYOGA</name>
<reference evidence="1 2" key="1">
    <citation type="journal article" date="2023" name="bioRxiv">
        <title>Conserved and derived expression patterns and positive selection on dental genes reveal complex evolutionary context of ever-growing rodent molars.</title>
        <authorList>
            <person name="Calamari Z.T."/>
            <person name="Song A."/>
            <person name="Cohen E."/>
            <person name="Akter M."/>
            <person name="Roy R.D."/>
            <person name="Hallikas O."/>
            <person name="Christensen M.M."/>
            <person name="Li P."/>
            <person name="Marangoni P."/>
            <person name="Jernvall J."/>
            <person name="Klein O.D."/>
        </authorList>
    </citation>
    <scope>NUCLEOTIDE SEQUENCE [LARGE SCALE GENOMIC DNA]</scope>
    <source>
        <strain evidence="1">V071</strain>
    </source>
</reference>
<comment type="caution">
    <text evidence="1">The sequence shown here is derived from an EMBL/GenBank/DDBJ whole genome shotgun (WGS) entry which is preliminary data.</text>
</comment>
<accession>A0AAW0HKW1</accession>
<evidence type="ECO:0000313" key="1">
    <source>
        <dbReference type="EMBL" id="KAK7801822.1"/>
    </source>
</evidence>
<gene>
    <name evidence="1" type="ORF">U0070_015511</name>
</gene>
<dbReference type="Proteomes" id="UP001488838">
    <property type="component" value="Unassembled WGS sequence"/>
</dbReference>
<dbReference type="AlphaFoldDB" id="A0AAW0HKW1"/>